<evidence type="ECO:0000313" key="2">
    <source>
        <dbReference type="EMBL" id="KAJ8535433.1"/>
    </source>
</evidence>
<sequence length="78" mass="9103">MTKKLDLYVLIVFLYHLLPRPSNSSYLGFLHHILQLTSIPFDNNVFPLIFILILLCTPFNVTTVFFQLDCSLDPRFDV</sequence>
<dbReference type="Proteomes" id="UP001152561">
    <property type="component" value="Unassembled WGS sequence"/>
</dbReference>
<keyword evidence="3" id="KW-1185">Reference proteome</keyword>
<dbReference type="EMBL" id="JAJAGQ010000018">
    <property type="protein sequence ID" value="KAJ8535433.1"/>
    <property type="molecule type" value="Genomic_DNA"/>
</dbReference>
<protein>
    <submittedName>
        <fullName evidence="2">Uncharacterized protein</fullName>
    </submittedName>
</protein>
<keyword evidence="1" id="KW-1133">Transmembrane helix</keyword>
<evidence type="ECO:0000313" key="3">
    <source>
        <dbReference type="Proteomes" id="UP001152561"/>
    </source>
</evidence>
<feature type="transmembrane region" description="Helical" evidence="1">
    <location>
        <begin position="48"/>
        <end position="68"/>
    </location>
</feature>
<evidence type="ECO:0000256" key="1">
    <source>
        <dbReference type="SAM" id="Phobius"/>
    </source>
</evidence>
<reference evidence="3" key="1">
    <citation type="journal article" date="2023" name="Proc. Natl. Acad. Sci. U.S.A.">
        <title>Genomic and structural basis for evolution of tropane alkaloid biosynthesis.</title>
        <authorList>
            <person name="Wanga Y.-J."/>
            <person name="Taina T."/>
            <person name="Yua J.-Y."/>
            <person name="Lia J."/>
            <person name="Xua B."/>
            <person name="Chenc J."/>
            <person name="D'Auriad J.C."/>
            <person name="Huanga J.-P."/>
            <person name="Huanga S.-X."/>
        </authorList>
    </citation>
    <scope>NUCLEOTIDE SEQUENCE [LARGE SCALE GENOMIC DNA]</scope>
    <source>
        <strain evidence="3">cv. KIB-2019</strain>
    </source>
</reference>
<accession>A0A9Q1LHW5</accession>
<keyword evidence="1" id="KW-0472">Membrane</keyword>
<organism evidence="2 3">
    <name type="scientific">Anisodus acutangulus</name>
    <dbReference type="NCBI Taxonomy" id="402998"/>
    <lineage>
        <taxon>Eukaryota</taxon>
        <taxon>Viridiplantae</taxon>
        <taxon>Streptophyta</taxon>
        <taxon>Embryophyta</taxon>
        <taxon>Tracheophyta</taxon>
        <taxon>Spermatophyta</taxon>
        <taxon>Magnoliopsida</taxon>
        <taxon>eudicotyledons</taxon>
        <taxon>Gunneridae</taxon>
        <taxon>Pentapetalae</taxon>
        <taxon>asterids</taxon>
        <taxon>lamiids</taxon>
        <taxon>Solanales</taxon>
        <taxon>Solanaceae</taxon>
        <taxon>Solanoideae</taxon>
        <taxon>Hyoscyameae</taxon>
        <taxon>Anisodus</taxon>
    </lineage>
</organism>
<gene>
    <name evidence="2" type="ORF">K7X08_023153</name>
</gene>
<keyword evidence="1" id="KW-0812">Transmembrane</keyword>
<proteinExistence type="predicted"/>
<comment type="caution">
    <text evidence="2">The sequence shown here is derived from an EMBL/GenBank/DDBJ whole genome shotgun (WGS) entry which is preliminary data.</text>
</comment>
<name>A0A9Q1LHW5_9SOLA</name>
<dbReference type="AlphaFoldDB" id="A0A9Q1LHW5"/>